<dbReference type="AlphaFoldDB" id="A0A445B2L8"/>
<keyword evidence="2" id="KW-1185">Reference proteome</keyword>
<organism evidence="1 2">
    <name type="scientific">Arachis hypogaea</name>
    <name type="common">Peanut</name>
    <dbReference type="NCBI Taxonomy" id="3818"/>
    <lineage>
        <taxon>Eukaryota</taxon>
        <taxon>Viridiplantae</taxon>
        <taxon>Streptophyta</taxon>
        <taxon>Embryophyta</taxon>
        <taxon>Tracheophyta</taxon>
        <taxon>Spermatophyta</taxon>
        <taxon>Magnoliopsida</taxon>
        <taxon>eudicotyledons</taxon>
        <taxon>Gunneridae</taxon>
        <taxon>Pentapetalae</taxon>
        <taxon>rosids</taxon>
        <taxon>fabids</taxon>
        <taxon>Fabales</taxon>
        <taxon>Fabaceae</taxon>
        <taxon>Papilionoideae</taxon>
        <taxon>50 kb inversion clade</taxon>
        <taxon>dalbergioids sensu lato</taxon>
        <taxon>Dalbergieae</taxon>
        <taxon>Pterocarpus clade</taxon>
        <taxon>Arachis</taxon>
    </lineage>
</organism>
<protein>
    <submittedName>
        <fullName evidence="1">Uncharacterized protein</fullName>
    </submittedName>
</protein>
<accession>A0A445B2L8</accession>
<reference evidence="1 2" key="1">
    <citation type="submission" date="2019-01" db="EMBL/GenBank/DDBJ databases">
        <title>Sequencing of cultivated peanut Arachis hypogaea provides insights into genome evolution and oil improvement.</title>
        <authorList>
            <person name="Chen X."/>
        </authorList>
    </citation>
    <scope>NUCLEOTIDE SEQUENCE [LARGE SCALE GENOMIC DNA]</scope>
    <source>
        <strain evidence="2">cv. Fuhuasheng</strain>
        <tissue evidence="1">Leaves</tissue>
    </source>
</reference>
<evidence type="ECO:0000313" key="2">
    <source>
        <dbReference type="Proteomes" id="UP000289738"/>
    </source>
</evidence>
<comment type="caution">
    <text evidence="1">The sequence shown here is derived from an EMBL/GenBank/DDBJ whole genome shotgun (WGS) entry which is preliminary data.</text>
</comment>
<dbReference type="Proteomes" id="UP000289738">
    <property type="component" value="Chromosome A10"/>
</dbReference>
<gene>
    <name evidence="1" type="ORF">Ahy_A10g047432</name>
</gene>
<sequence length="82" mass="9979">MEFNLLLDCVMQIRAVLYYPFDIYQIGIFQAWTPRQCFLSLCFRALETRKSKRIVEKRFVCIQIVSKIIQYKRVFIDIMDNF</sequence>
<proteinExistence type="predicted"/>
<evidence type="ECO:0000313" key="1">
    <source>
        <dbReference type="EMBL" id="RYR32908.1"/>
    </source>
</evidence>
<name>A0A445B2L8_ARAHY</name>
<dbReference type="EMBL" id="SDMP01000010">
    <property type="protein sequence ID" value="RYR32908.1"/>
    <property type="molecule type" value="Genomic_DNA"/>
</dbReference>